<dbReference type="GO" id="GO:0008168">
    <property type="term" value="F:methyltransferase activity"/>
    <property type="evidence" value="ECO:0007669"/>
    <property type="project" value="UniProtKB-KW"/>
</dbReference>
<dbReference type="AlphaFoldDB" id="A0A8J2UJM2"/>
<keyword evidence="1" id="KW-0808">Transferase</keyword>
<dbReference type="PANTHER" id="PTHR20974">
    <property type="entry name" value="UPF0585 PROTEIN CG18661"/>
    <property type="match status" value="1"/>
</dbReference>
<keyword evidence="2" id="KW-1185">Reference proteome</keyword>
<reference evidence="1" key="2">
    <citation type="submission" date="2020-09" db="EMBL/GenBank/DDBJ databases">
        <authorList>
            <person name="Sun Q."/>
            <person name="Sedlacek I."/>
        </authorList>
    </citation>
    <scope>NUCLEOTIDE SEQUENCE</scope>
    <source>
        <strain evidence="1">CCM 7086</strain>
    </source>
</reference>
<dbReference type="SUPFAM" id="SSF53335">
    <property type="entry name" value="S-adenosyl-L-methionine-dependent methyltransferases"/>
    <property type="match status" value="1"/>
</dbReference>
<accession>A0A8J2UJM2</accession>
<comment type="caution">
    <text evidence="1">The sequence shown here is derived from an EMBL/GenBank/DDBJ whole genome shotgun (WGS) entry which is preliminary data.</text>
</comment>
<dbReference type="RefSeq" id="WP_188394314.1">
    <property type="nucleotide sequence ID" value="NZ_BMCG01000001.1"/>
</dbReference>
<evidence type="ECO:0000313" key="1">
    <source>
        <dbReference type="EMBL" id="GGB96370.1"/>
    </source>
</evidence>
<dbReference type="PANTHER" id="PTHR20974:SF0">
    <property type="entry name" value="UPF0585 PROTEIN CG18661"/>
    <property type="match status" value="1"/>
</dbReference>
<dbReference type="EMBL" id="BMCG01000001">
    <property type="protein sequence ID" value="GGB96370.1"/>
    <property type="molecule type" value="Genomic_DNA"/>
</dbReference>
<dbReference type="InterPro" id="IPR029063">
    <property type="entry name" value="SAM-dependent_MTases_sf"/>
</dbReference>
<proteinExistence type="predicted"/>
<sequence>MNKRFSSACERNAGPILEVLRHEFAHVKHVLEIGSGTGQHAVFMAEHLPHLRWQPSDLSEHHPGIRAWIEEASLSNVLPPITLDMTQPQWPAGDIDAVFTANTCHIMSWDRVETMFEGVGRLLPAGGVLCVYGPFNVGGQYTSEGNARFDEALRAQGAHMGLRDLEAMQQLARSCGLTAIADHAMPANNRLLVWHRA</sequence>
<dbReference type="GO" id="GO:0032259">
    <property type="term" value="P:methylation"/>
    <property type="evidence" value="ECO:0007669"/>
    <property type="project" value="UniProtKB-KW"/>
</dbReference>
<protein>
    <submittedName>
        <fullName evidence="1">Methylase</fullName>
    </submittedName>
</protein>
<keyword evidence="1" id="KW-0489">Methyltransferase</keyword>
<reference evidence="1" key="1">
    <citation type="journal article" date="2014" name="Int. J. Syst. Evol. Microbiol.">
        <title>Complete genome sequence of Corynebacterium casei LMG S-19264T (=DSM 44701T), isolated from a smear-ripened cheese.</title>
        <authorList>
            <consortium name="US DOE Joint Genome Institute (JGI-PGF)"/>
            <person name="Walter F."/>
            <person name="Albersmeier A."/>
            <person name="Kalinowski J."/>
            <person name="Ruckert C."/>
        </authorList>
    </citation>
    <scope>NUCLEOTIDE SEQUENCE</scope>
    <source>
        <strain evidence="1">CCM 7086</strain>
    </source>
</reference>
<evidence type="ECO:0000313" key="2">
    <source>
        <dbReference type="Proteomes" id="UP000620266"/>
    </source>
</evidence>
<organism evidence="1 2">
    <name type="scientific">Oxalicibacterium flavum</name>
    <dbReference type="NCBI Taxonomy" id="179467"/>
    <lineage>
        <taxon>Bacteria</taxon>
        <taxon>Pseudomonadati</taxon>
        <taxon>Pseudomonadota</taxon>
        <taxon>Betaproteobacteria</taxon>
        <taxon>Burkholderiales</taxon>
        <taxon>Oxalobacteraceae</taxon>
        <taxon>Oxalicibacterium</taxon>
    </lineage>
</organism>
<dbReference type="Gene3D" id="3.40.50.150">
    <property type="entry name" value="Vaccinia Virus protein VP39"/>
    <property type="match status" value="1"/>
</dbReference>
<name>A0A8J2UJM2_9BURK</name>
<dbReference type="Proteomes" id="UP000620266">
    <property type="component" value="Unassembled WGS sequence"/>
</dbReference>
<dbReference type="Pfam" id="PF06080">
    <property type="entry name" value="DUF938"/>
    <property type="match status" value="1"/>
</dbReference>
<dbReference type="InterPro" id="IPR010342">
    <property type="entry name" value="DUF938"/>
</dbReference>
<gene>
    <name evidence="1" type="ORF">GCM10007205_02070</name>
</gene>